<sequence>MTQSYDVTPEAVDLIKNDYTFFFALLTTVVALACTLYDIAMGSMFVHEVDCKDRQHQDIDALHSQGVGILTVACITGFVQCTFFSVAIVRHKQGVQFLRRLFPKPGRASAQDEQSKETALGMVAIKERNKFSLLHLLYALLVTCMIVWPSVAFASSYMYPRASLDQLADDIYDYTEGINDHWVKCFDKVHKHISGGYQVTSAIALAACCFTVVMQMLLYFGSTPDKVAALLTQELEPIKAIHDNLFNQANDTARMHIALGITFFVMMFGYLGAVGTALVFQYEFKNEFNEGCDGARHAFQRQTEAGVGMLTAAMVCSLVCMASMVITAACNMSKWQKTAVTLRVTQMIVMVITAILTFVVCFGVWSFPFDTLREIMVDYEITTSSNRNLHKNDDHMFADEERRFQNWKTCLDTLDVFGAGKKYAIMAASVIITLCTVLYVFMQPGINIVKDVIETNANGNPDVESEIIAKQKQPAGWTRLNRRR</sequence>
<feature type="transmembrane region" description="Helical" evidence="1">
    <location>
        <begin position="199"/>
        <end position="220"/>
    </location>
</feature>
<feature type="transmembrane region" description="Helical" evidence="1">
    <location>
        <begin position="305"/>
        <end position="326"/>
    </location>
</feature>
<reference evidence="2 3" key="1">
    <citation type="journal article" date="2015" name="Genome Biol. Evol.">
        <title>Comparative Genomics of a Bacterivorous Green Alga Reveals Evolutionary Causalities and Consequences of Phago-Mixotrophic Mode of Nutrition.</title>
        <authorList>
            <person name="Burns J.A."/>
            <person name="Paasch A."/>
            <person name="Narechania A."/>
            <person name="Kim E."/>
        </authorList>
    </citation>
    <scope>NUCLEOTIDE SEQUENCE [LARGE SCALE GENOMIC DNA]</scope>
    <source>
        <strain evidence="2 3">PLY_AMNH</strain>
    </source>
</reference>
<feature type="transmembrane region" description="Helical" evidence="1">
    <location>
        <begin position="257"/>
        <end position="280"/>
    </location>
</feature>
<name>A0AAE0CDL6_9CHLO</name>
<proteinExistence type="predicted"/>
<comment type="caution">
    <text evidence="2">The sequence shown here is derived from an EMBL/GenBank/DDBJ whole genome shotgun (WGS) entry which is preliminary data.</text>
</comment>
<dbReference type="AlphaFoldDB" id="A0AAE0CDL6"/>
<gene>
    <name evidence="2" type="ORF">CYMTET_38368</name>
</gene>
<feature type="transmembrane region" description="Helical" evidence="1">
    <location>
        <begin position="347"/>
        <end position="367"/>
    </location>
</feature>
<dbReference type="EMBL" id="LGRX02025473">
    <property type="protein sequence ID" value="KAK3252334.1"/>
    <property type="molecule type" value="Genomic_DNA"/>
</dbReference>
<keyword evidence="1" id="KW-0812">Transmembrane</keyword>
<accession>A0AAE0CDL6</accession>
<keyword evidence="3" id="KW-1185">Reference proteome</keyword>
<keyword evidence="1" id="KW-1133">Transmembrane helix</keyword>
<protein>
    <submittedName>
        <fullName evidence="2">Uncharacterized protein</fullName>
    </submittedName>
</protein>
<evidence type="ECO:0000256" key="1">
    <source>
        <dbReference type="SAM" id="Phobius"/>
    </source>
</evidence>
<organism evidence="2 3">
    <name type="scientific">Cymbomonas tetramitiformis</name>
    <dbReference type="NCBI Taxonomy" id="36881"/>
    <lineage>
        <taxon>Eukaryota</taxon>
        <taxon>Viridiplantae</taxon>
        <taxon>Chlorophyta</taxon>
        <taxon>Pyramimonadophyceae</taxon>
        <taxon>Pyramimonadales</taxon>
        <taxon>Pyramimonadaceae</taxon>
        <taxon>Cymbomonas</taxon>
    </lineage>
</organism>
<feature type="transmembrane region" description="Helical" evidence="1">
    <location>
        <begin position="21"/>
        <end position="46"/>
    </location>
</feature>
<dbReference type="Proteomes" id="UP001190700">
    <property type="component" value="Unassembled WGS sequence"/>
</dbReference>
<feature type="transmembrane region" description="Helical" evidence="1">
    <location>
        <begin position="423"/>
        <end position="441"/>
    </location>
</feature>
<feature type="transmembrane region" description="Helical" evidence="1">
    <location>
        <begin position="66"/>
        <end position="89"/>
    </location>
</feature>
<evidence type="ECO:0000313" key="2">
    <source>
        <dbReference type="EMBL" id="KAK3252334.1"/>
    </source>
</evidence>
<evidence type="ECO:0000313" key="3">
    <source>
        <dbReference type="Proteomes" id="UP001190700"/>
    </source>
</evidence>
<feature type="transmembrane region" description="Helical" evidence="1">
    <location>
        <begin position="136"/>
        <end position="159"/>
    </location>
</feature>
<keyword evidence="1" id="KW-0472">Membrane</keyword>